<evidence type="ECO:0000313" key="2">
    <source>
        <dbReference type="EMBL" id="GHI88508.1"/>
    </source>
</evidence>
<feature type="compositionally biased region" description="Pro residues" evidence="1">
    <location>
        <begin position="1"/>
        <end position="10"/>
    </location>
</feature>
<dbReference type="Proteomes" id="UP000600026">
    <property type="component" value="Unassembled WGS sequence"/>
</dbReference>
<accession>A0A919H8F0</accession>
<comment type="caution">
    <text evidence="2">The sequence shown here is derived from an EMBL/GenBank/DDBJ whole genome shotgun (WGS) entry which is preliminary data.</text>
</comment>
<sequence>MAPRHIPPATTPSRPATGPGTCPDPLLPPLEKVSEGGRGPACRPASYRRVPHSAAVAAFPDSPGELRMDKDMAVSLGLYSLCGLLRLSSKEPEADTDLTLMRKVVGEWLLMLARHCRPKEEHTIVRLALGAALTARAGAVHGDTDAVDTFSRTWLGLAQPERWREAVEMALLGDWVSALGDGAAPATTVVSLLRHDVETEHRRLQPLWERRVQGRRTALLGQPVGGTWTLEDLLVDHRTPESQTLAAERSDSRLAVVLRALHPDEESTAWTWAEDGAGWDRAAVAAGHPASYGERVRRKLKRLGTRYTVRAQAAVETQGGGAR</sequence>
<name>A0A919H8F0_9ACTN</name>
<evidence type="ECO:0000313" key="3">
    <source>
        <dbReference type="Proteomes" id="UP000600026"/>
    </source>
</evidence>
<reference evidence="2" key="1">
    <citation type="submission" date="2020-09" db="EMBL/GenBank/DDBJ databases">
        <title>Whole genome shotgun sequence of Streptomyces xanthophaeus NBRC 12829.</title>
        <authorList>
            <person name="Komaki H."/>
            <person name="Tamura T."/>
        </authorList>
    </citation>
    <scope>NUCLEOTIDE SEQUENCE</scope>
    <source>
        <strain evidence="2">NBRC 12829</strain>
    </source>
</reference>
<gene>
    <name evidence="2" type="ORF">Sxan_58720</name>
</gene>
<organism evidence="2 3">
    <name type="scientific">Streptomyces xanthophaeus</name>
    <dbReference type="NCBI Taxonomy" id="67385"/>
    <lineage>
        <taxon>Bacteria</taxon>
        <taxon>Bacillati</taxon>
        <taxon>Actinomycetota</taxon>
        <taxon>Actinomycetes</taxon>
        <taxon>Kitasatosporales</taxon>
        <taxon>Streptomycetaceae</taxon>
        <taxon>Streptomyces</taxon>
    </lineage>
</organism>
<dbReference type="EMBL" id="BNEE01000006">
    <property type="protein sequence ID" value="GHI88508.1"/>
    <property type="molecule type" value="Genomic_DNA"/>
</dbReference>
<protein>
    <submittedName>
        <fullName evidence="2">Uncharacterized protein</fullName>
    </submittedName>
</protein>
<evidence type="ECO:0000256" key="1">
    <source>
        <dbReference type="SAM" id="MobiDB-lite"/>
    </source>
</evidence>
<proteinExistence type="predicted"/>
<feature type="region of interest" description="Disordered" evidence="1">
    <location>
        <begin position="1"/>
        <end position="45"/>
    </location>
</feature>
<keyword evidence="3" id="KW-1185">Reference proteome</keyword>
<dbReference type="AlphaFoldDB" id="A0A919H8F0"/>